<sequence>MTVALPASLLLVGAGKMGGAMLDGWLKIGLPPARITVIDPYPSPAMQALADKGLTLNPALADLAPQAVLVLAVKPQMLDEAAPQLDRLIGADSVILSILAGKTITDIKERLPAARAIVRAMPNLPASIGRGVTAAVGSSGLTLAQRDLAQALLSGVGSVEWLDDESLIDAVTAISGSGPAYVFHLAECLAEAGRTLGLPADVAVRLARATVSGAGELLHQSDLAAGTLRENVTSKGGTTAAALEVLMAADGLQPLILRTAQAAKRRAAELSG</sequence>
<evidence type="ECO:0000313" key="9">
    <source>
        <dbReference type="EMBL" id="PXW55708.1"/>
    </source>
</evidence>
<keyword evidence="4" id="KW-0028">Amino-acid biosynthesis</keyword>
<reference evidence="9 10" key="1">
    <citation type="submission" date="2018-05" db="EMBL/GenBank/DDBJ databases">
        <title>Genomic Encyclopedia of Type Strains, Phase IV (KMG-IV): sequencing the most valuable type-strain genomes for metagenomic binning, comparative biology and taxonomic classification.</title>
        <authorList>
            <person name="Goeker M."/>
        </authorList>
    </citation>
    <scope>NUCLEOTIDE SEQUENCE [LARGE SCALE GENOMIC DNA]</scope>
    <source>
        <strain evidence="9 10">DSM 6462</strain>
    </source>
</reference>
<keyword evidence="4" id="KW-0963">Cytoplasm</keyword>
<dbReference type="Gene3D" id="1.10.3730.10">
    <property type="entry name" value="ProC C-terminal domain-like"/>
    <property type="match status" value="1"/>
</dbReference>
<evidence type="ECO:0000259" key="8">
    <source>
        <dbReference type="Pfam" id="PF14748"/>
    </source>
</evidence>
<feature type="domain" description="Pyrroline-5-carboxylate reductase catalytic N-terminal" evidence="7">
    <location>
        <begin position="11"/>
        <end position="101"/>
    </location>
</feature>
<feature type="domain" description="Pyrroline-5-carboxylate reductase dimerisation" evidence="8">
    <location>
        <begin position="165"/>
        <end position="270"/>
    </location>
</feature>
<feature type="binding site" evidence="6">
    <location>
        <begin position="72"/>
        <end position="75"/>
    </location>
    <ligand>
        <name>NADP(+)</name>
        <dbReference type="ChEBI" id="CHEBI:58349"/>
    </ligand>
</feature>
<keyword evidence="2 4" id="KW-0521">NADP</keyword>
<dbReference type="RefSeq" id="WP_110376491.1">
    <property type="nucleotide sequence ID" value="NZ_JAHBRY010000001.1"/>
</dbReference>
<comment type="function">
    <text evidence="4">Catalyzes the reduction of 1-pyrroline-5-carboxylate (PCA) to L-proline.</text>
</comment>
<dbReference type="GO" id="GO:0004735">
    <property type="term" value="F:pyrroline-5-carboxylate reductase activity"/>
    <property type="evidence" value="ECO:0007669"/>
    <property type="project" value="UniProtKB-UniRule"/>
</dbReference>
<dbReference type="EMBL" id="QJJK01000009">
    <property type="protein sequence ID" value="PXW55708.1"/>
    <property type="molecule type" value="Genomic_DNA"/>
</dbReference>
<dbReference type="InterPro" id="IPR028939">
    <property type="entry name" value="P5C_Rdtase_cat_N"/>
</dbReference>
<dbReference type="InterPro" id="IPR036291">
    <property type="entry name" value="NAD(P)-bd_dom_sf"/>
</dbReference>
<dbReference type="GO" id="GO:0005737">
    <property type="term" value="C:cytoplasm"/>
    <property type="evidence" value="ECO:0007669"/>
    <property type="project" value="UniProtKB-SubCell"/>
</dbReference>
<dbReference type="EC" id="1.5.1.2" evidence="4 5"/>
<dbReference type="UniPathway" id="UPA00098">
    <property type="reaction ID" value="UER00361"/>
</dbReference>
<dbReference type="SUPFAM" id="SSF51735">
    <property type="entry name" value="NAD(P)-binding Rossmann-fold domains"/>
    <property type="match status" value="1"/>
</dbReference>
<comment type="pathway">
    <text evidence="4">Amino-acid biosynthesis; L-proline biosynthesis; L-proline from L-glutamate 5-semialdehyde: step 1/1.</text>
</comment>
<dbReference type="Gene3D" id="3.40.50.720">
    <property type="entry name" value="NAD(P)-binding Rossmann-like Domain"/>
    <property type="match status" value="1"/>
</dbReference>
<dbReference type="Proteomes" id="UP000248021">
    <property type="component" value="Unassembled WGS sequence"/>
</dbReference>
<evidence type="ECO:0000256" key="2">
    <source>
        <dbReference type="ARBA" id="ARBA00022857"/>
    </source>
</evidence>
<dbReference type="HAMAP" id="MF_01925">
    <property type="entry name" value="P5C_reductase"/>
    <property type="match status" value="1"/>
</dbReference>
<dbReference type="InterPro" id="IPR029036">
    <property type="entry name" value="P5CR_dimer"/>
</dbReference>
<dbReference type="OrthoDB" id="9805754at2"/>
<comment type="subcellular location">
    <subcellularLocation>
        <location evidence="4">Cytoplasm</location>
    </subcellularLocation>
</comment>
<dbReference type="Pfam" id="PF14748">
    <property type="entry name" value="P5CR_dimer"/>
    <property type="match status" value="1"/>
</dbReference>
<evidence type="ECO:0000256" key="5">
    <source>
        <dbReference type="NCBIfam" id="TIGR00112"/>
    </source>
</evidence>
<protein>
    <recommendedName>
        <fullName evidence="4 5">Pyrroline-5-carboxylate reductase</fullName>
        <shortName evidence="4">P5C reductase</shortName>
        <shortName evidence="4">P5CR</shortName>
        <ecNumber evidence="4 5">1.5.1.2</ecNumber>
    </recommendedName>
    <alternativeName>
        <fullName evidence="4">PCA reductase</fullName>
    </alternativeName>
</protein>
<dbReference type="AlphaFoldDB" id="A0A2V3U1I8"/>
<dbReference type="PIRSF" id="PIRSF000193">
    <property type="entry name" value="Pyrrol-5-carb_rd"/>
    <property type="match status" value="1"/>
</dbReference>
<keyword evidence="4" id="KW-0641">Proline biosynthesis</keyword>
<evidence type="ECO:0000256" key="3">
    <source>
        <dbReference type="ARBA" id="ARBA00023002"/>
    </source>
</evidence>
<proteinExistence type="inferred from homology"/>
<comment type="caution">
    <text evidence="9">The sequence shown here is derived from an EMBL/GenBank/DDBJ whole genome shotgun (WGS) entry which is preliminary data.</text>
</comment>
<organism evidence="9 10">
    <name type="scientific">Chelatococcus asaccharovorans</name>
    <dbReference type="NCBI Taxonomy" id="28210"/>
    <lineage>
        <taxon>Bacteria</taxon>
        <taxon>Pseudomonadati</taxon>
        <taxon>Pseudomonadota</taxon>
        <taxon>Alphaproteobacteria</taxon>
        <taxon>Hyphomicrobiales</taxon>
        <taxon>Chelatococcaceae</taxon>
        <taxon>Chelatococcus</taxon>
    </lineage>
</organism>
<dbReference type="InterPro" id="IPR008927">
    <property type="entry name" value="6-PGluconate_DH-like_C_sf"/>
</dbReference>
<dbReference type="NCBIfam" id="TIGR00112">
    <property type="entry name" value="proC"/>
    <property type="match status" value="1"/>
</dbReference>
<evidence type="ECO:0000259" key="7">
    <source>
        <dbReference type="Pfam" id="PF03807"/>
    </source>
</evidence>
<dbReference type="PANTHER" id="PTHR11645:SF0">
    <property type="entry name" value="PYRROLINE-5-CARBOXYLATE REDUCTASE 3"/>
    <property type="match status" value="1"/>
</dbReference>
<dbReference type="PANTHER" id="PTHR11645">
    <property type="entry name" value="PYRROLINE-5-CARBOXYLATE REDUCTASE"/>
    <property type="match status" value="1"/>
</dbReference>
<evidence type="ECO:0000256" key="6">
    <source>
        <dbReference type="PIRSR" id="PIRSR000193-1"/>
    </source>
</evidence>
<gene>
    <name evidence="4" type="primary">proC</name>
    <name evidence="9" type="ORF">C7450_109116</name>
</gene>
<dbReference type="GO" id="GO:0055129">
    <property type="term" value="P:L-proline biosynthetic process"/>
    <property type="evidence" value="ECO:0007669"/>
    <property type="project" value="UniProtKB-UniRule"/>
</dbReference>
<evidence type="ECO:0000313" key="10">
    <source>
        <dbReference type="Proteomes" id="UP000248021"/>
    </source>
</evidence>
<keyword evidence="10" id="KW-1185">Reference proteome</keyword>
<dbReference type="FunFam" id="1.10.3730.10:FF:000001">
    <property type="entry name" value="Pyrroline-5-carboxylate reductase"/>
    <property type="match status" value="1"/>
</dbReference>
<evidence type="ECO:0000256" key="1">
    <source>
        <dbReference type="ARBA" id="ARBA00005525"/>
    </source>
</evidence>
<dbReference type="Pfam" id="PF03807">
    <property type="entry name" value="F420_oxidored"/>
    <property type="match status" value="1"/>
</dbReference>
<comment type="catalytic activity">
    <reaction evidence="4">
        <text>L-proline + NAD(+) = (S)-1-pyrroline-5-carboxylate + NADH + 2 H(+)</text>
        <dbReference type="Rhea" id="RHEA:14105"/>
        <dbReference type="ChEBI" id="CHEBI:15378"/>
        <dbReference type="ChEBI" id="CHEBI:17388"/>
        <dbReference type="ChEBI" id="CHEBI:57540"/>
        <dbReference type="ChEBI" id="CHEBI:57945"/>
        <dbReference type="ChEBI" id="CHEBI:60039"/>
        <dbReference type="EC" id="1.5.1.2"/>
    </reaction>
</comment>
<dbReference type="InterPro" id="IPR000304">
    <property type="entry name" value="Pyrroline-COOH_reductase"/>
</dbReference>
<keyword evidence="3 4" id="KW-0560">Oxidoreductase</keyword>
<comment type="similarity">
    <text evidence="1 4">Belongs to the pyrroline-5-carboxylate reductase family.</text>
</comment>
<accession>A0A2V3U1I8</accession>
<name>A0A2V3U1I8_9HYPH</name>
<dbReference type="SUPFAM" id="SSF48179">
    <property type="entry name" value="6-phosphogluconate dehydrogenase C-terminal domain-like"/>
    <property type="match status" value="1"/>
</dbReference>
<comment type="catalytic activity">
    <reaction evidence="4">
        <text>L-proline + NADP(+) = (S)-1-pyrroline-5-carboxylate + NADPH + 2 H(+)</text>
        <dbReference type="Rhea" id="RHEA:14109"/>
        <dbReference type="ChEBI" id="CHEBI:15378"/>
        <dbReference type="ChEBI" id="CHEBI:17388"/>
        <dbReference type="ChEBI" id="CHEBI:57783"/>
        <dbReference type="ChEBI" id="CHEBI:58349"/>
        <dbReference type="ChEBI" id="CHEBI:60039"/>
        <dbReference type="EC" id="1.5.1.2"/>
    </reaction>
</comment>
<evidence type="ECO:0000256" key="4">
    <source>
        <dbReference type="HAMAP-Rule" id="MF_01925"/>
    </source>
</evidence>